<dbReference type="InterPro" id="IPR026055">
    <property type="entry name" value="FAR"/>
</dbReference>
<feature type="domain" description="Thioester reductase (TE)" evidence="6">
    <location>
        <begin position="17"/>
        <end position="320"/>
    </location>
</feature>
<comment type="catalytic activity">
    <reaction evidence="4">
        <text>a long-chain fatty acyl-CoA + 2 NADPH + 2 H(+) = a long-chain primary fatty alcohol + 2 NADP(+) + CoA</text>
        <dbReference type="Rhea" id="RHEA:52716"/>
        <dbReference type="ChEBI" id="CHEBI:15378"/>
        <dbReference type="ChEBI" id="CHEBI:57287"/>
        <dbReference type="ChEBI" id="CHEBI:57783"/>
        <dbReference type="ChEBI" id="CHEBI:58349"/>
        <dbReference type="ChEBI" id="CHEBI:77396"/>
        <dbReference type="ChEBI" id="CHEBI:83139"/>
        <dbReference type="EC" id="1.2.1.84"/>
    </reaction>
</comment>
<dbReference type="OrthoDB" id="429813at2759"/>
<dbReference type="EC" id="1.2.1.84" evidence="4"/>
<keyword evidence="8" id="KW-1185">Reference proteome</keyword>
<feature type="domain" description="Fatty acyl-CoA reductase C-terminal" evidence="5">
    <location>
        <begin position="362"/>
        <end position="456"/>
    </location>
</feature>
<dbReference type="InterPro" id="IPR033640">
    <property type="entry name" value="FAR_C"/>
</dbReference>
<evidence type="ECO:0000313" key="7">
    <source>
        <dbReference type="EMBL" id="GFQ03243.1"/>
    </source>
</evidence>
<evidence type="ECO:0000259" key="5">
    <source>
        <dbReference type="Pfam" id="PF03015"/>
    </source>
</evidence>
<evidence type="ECO:0000313" key="8">
    <source>
        <dbReference type="Proteomes" id="UP000653305"/>
    </source>
</evidence>
<name>A0A830CY97_9LAMI</name>
<keyword evidence="2 4" id="KW-0444">Lipid biosynthesis</keyword>
<organism evidence="7 8">
    <name type="scientific">Phtheirospermum japonicum</name>
    <dbReference type="NCBI Taxonomy" id="374723"/>
    <lineage>
        <taxon>Eukaryota</taxon>
        <taxon>Viridiplantae</taxon>
        <taxon>Streptophyta</taxon>
        <taxon>Embryophyta</taxon>
        <taxon>Tracheophyta</taxon>
        <taxon>Spermatophyta</taxon>
        <taxon>Magnoliopsida</taxon>
        <taxon>eudicotyledons</taxon>
        <taxon>Gunneridae</taxon>
        <taxon>Pentapetalae</taxon>
        <taxon>asterids</taxon>
        <taxon>lamiids</taxon>
        <taxon>Lamiales</taxon>
        <taxon>Orobanchaceae</taxon>
        <taxon>Orobanchaceae incertae sedis</taxon>
        <taxon>Phtheirospermum</taxon>
    </lineage>
</organism>
<reference evidence="7" key="1">
    <citation type="submission" date="2020-07" db="EMBL/GenBank/DDBJ databases">
        <title>Ethylene signaling mediates host invasion by parasitic plants.</title>
        <authorList>
            <person name="Yoshida S."/>
        </authorList>
    </citation>
    <scope>NUCLEOTIDE SEQUENCE</scope>
    <source>
        <strain evidence="7">Okayama</strain>
    </source>
</reference>
<dbReference type="GO" id="GO:0080019">
    <property type="term" value="F:alcohol-forming very long-chain fatty acyl-CoA reductase activity"/>
    <property type="evidence" value="ECO:0007669"/>
    <property type="project" value="InterPro"/>
</dbReference>
<comment type="caution">
    <text evidence="7">The sequence shown here is derived from an EMBL/GenBank/DDBJ whole genome shotgun (WGS) entry which is preliminary data.</text>
</comment>
<dbReference type="PANTHER" id="PTHR11011">
    <property type="entry name" value="MALE STERILITY PROTEIN 2-RELATED"/>
    <property type="match status" value="1"/>
</dbReference>
<dbReference type="SUPFAM" id="SSF51735">
    <property type="entry name" value="NAD(P)-binding Rossmann-fold domains"/>
    <property type="match status" value="1"/>
</dbReference>
<dbReference type="Pfam" id="PF07993">
    <property type="entry name" value="NAD_binding_4"/>
    <property type="match status" value="1"/>
</dbReference>
<accession>A0A830CY97</accession>
<dbReference type="Pfam" id="PF03015">
    <property type="entry name" value="Sterile"/>
    <property type="match status" value="1"/>
</dbReference>
<proteinExistence type="inferred from homology"/>
<dbReference type="PANTHER" id="PTHR11011:SF105">
    <property type="entry name" value="FATTY ACYL-COA REDUCTASE"/>
    <property type="match status" value="1"/>
</dbReference>
<dbReference type="EMBL" id="BMAC01000812">
    <property type="protein sequence ID" value="GFQ03243.1"/>
    <property type="molecule type" value="Genomic_DNA"/>
</dbReference>
<keyword evidence="3 4" id="KW-0443">Lipid metabolism</keyword>
<dbReference type="AlphaFoldDB" id="A0A830CY97"/>
<keyword evidence="4" id="KW-0521">NADP</keyword>
<comment type="function">
    <text evidence="4">Catalyzes the reduction of fatty acyl-CoA to fatty alcohols.</text>
</comment>
<dbReference type="CDD" id="cd09071">
    <property type="entry name" value="FAR_C"/>
    <property type="match status" value="1"/>
</dbReference>
<dbReference type="Gene3D" id="3.40.50.720">
    <property type="entry name" value="NAD(P)-binding Rossmann-like Domain"/>
    <property type="match status" value="1"/>
</dbReference>
<evidence type="ECO:0000256" key="2">
    <source>
        <dbReference type="ARBA" id="ARBA00022516"/>
    </source>
</evidence>
<dbReference type="CDD" id="cd05236">
    <property type="entry name" value="FAR-N_SDR_e"/>
    <property type="match status" value="1"/>
</dbReference>
<gene>
    <name evidence="7" type="ORF">PHJA_002468100</name>
</gene>
<protein>
    <recommendedName>
        <fullName evidence="4">Fatty acyl-CoA reductase</fullName>
        <ecNumber evidence="4">1.2.1.84</ecNumber>
    </recommendedName>
</protein>
<dbReference type="Proteomes" id="UP000653305">
    <property type="component" value="Unassembled WGS sequence"/>
</dbReference>
<sequence>MGTSRIVQEFEGKTIFITGATGFLAKIVVEKLLRVQPNVKKLLLLIRPSNARSAEQRLHEEIIDSELFRVLRDIWGENISCFLSSKVNPIPGDVSHENLGIINAELVNEICGEIDFIINMAATTRFDERYDVAMDINAFGIMHVLSFAKRCPKLKLLCHVSTAFLHGSRPGLLLEEPFNMGETLKGAKASCLNIDTEKKLVEETRARLQAQNMNEKELTLTLRDLATQRANIHGWANAYSFTKAMGEMLLMKFKENINVIIIRPTIISSTCRDPFPGWIEGLRTLDSIFAAYATGKIKKFLGDPGSIIDVIPGDMVVNSILVAMATHSNTHSRKPINVGKPEILTSITSFRRIIGIRYLPFLKMLKLVNVIFCNHFQDSYTNSKRKINRVMRLAELYEPYLFFQGIFDDANTENLRRATIKNNTNADIMFGFDPKSIDWNEYFIKAHFPGVVKFALMQ</sequence>
<dbReference type="GO" id="GO:0102965">
    <property type="term" value="F:alcohol-forming long-chain fatty acyl-CoA reductase activity"/>
    <property type="evidence" value="ECO:0007669"/>
    <property type="project" value="UniProtKB-EC"/>
</dbReference>
<comment type="similarity">
    <text evidence="1 4">Belongs to the fatty acyl-CoA reductase family.</text>
</comment>
<evidence type="ECO:0000259" key="6">
    <source>
        <dbReference type="Pfam" id="PF07993"/>
    </source>
</evidence>
<dbReference type="InterPro" id="IPR013120">
    <property type="entry name" value="FAR_NAD-bd"/>
</dbReference>
<dbReference type="InterPro" id="IPR036291">
    <property type="entry name" value="NAD(P)-bd_dom_sf"/>
</dbReference>
<evidence type="ECO:0000256" key="3">
    <source>
        <dbReference type="ARBA" id="ARBA00023098"/>
    </source>
</evidence>
<dbReference type="GO" id="GO:0035336">
    <property type="term" value="P:long-chain fatty-acyl-CoA metabolic process"/>
    <property type="evidence" value="ECO:0007669"/>
    <property type="project" value="TreeGrafter"/>
</dbReference>
<dbReference type="GO" id="GO:0010345">
    <property type="term" value="P:suberin biosynthetic process"/>
    <property type="evidence" value="ECO:0007669"/>
    <property type="project" value="TreeGrafter"/>
</dbReference>
<keyword evidence="4" id="KW-0560">Oxidoreductase</keyword>
<evidence type="ECO:0000256" key="4">
    <source>
        <dbReference type="RuleBase" id="RU363097"/>
    </source>
</evidence>
<evidence type="ECO:0000256" key="1">
    <source>
        <dbReference type="ARBA" id="ARBA00005928"/>
    </source>
</evidence>